<reference evidence="2" key="1">
    <citation type="submission" date="2019-11" db="EMBL/GenBank/DDBJ databases">
        <authorList>
            <person name="Feng L."/>
        </authorList>
    </citation>
    <scope>NUCLEOTIDE SEQUENCE</scope>
    <source>
        <strain evidence="2">EMassiliensisLFYP7</strain>
    </source>
</reference>
<feature type="signal peptide" evidence="1">
    <location>
        <begin position="1"/>
        <end position="23"/>
    </location>
</feature>
<sequence>MINKNLFTCISFMLCLWSPLSYGIPNSQLSVDISAESVARVTLYYRGIPVSSDGLDFPLVVNGISQKIEQTSSNFFLVGNVDRADLVFEDSEFVLPQVYGGNTKMPLIGSFIFQGAVTDSRQTLQVPVLDDISQARAVNGLKIKFATEFTAGHYTKGRYGNVFTLIVTPVI</sequence>
<proteinExistence type="predicted"/>
<dbReference type="EMBL" id="CACRTZ010000029">
    <property type="protein sequence ID" value="VYU44526.1"/>
    <property type="molecule type" value="Genomic_DNA"/>
</dbReference>
<accession>A0A6N3ESD2</accession>
<organism evidence="2">
    <name type="scientific">Phytobacter massiliensis</name>
    <dbReference type="NCBI Taxonomy" id="1485952"/>
    <lineage>
        <taxon>Bacteria</taxon>
        <taxon>Pseudomonadati</taxon>
        <taxon>Pseudomonadota</taxon>
        <taxon>Gammaproteobacteria</taxon>
        <taxon>Enterobacterales</taxon>
        <taxon>Enterobacteriaceae</taxon>
        <taxon>Phytobacter</taxon>
    </lineage>
</organism>
<dbReference type="AlphaFoldDB" id="A0A6N3ESD2"/>
<name>A0A6N3ESD2_9ENTR</name>
<keyword evidence="1" id="KW-0732">Signal</keyword>
<evidence type="ECO:0000313" key="2">
    <source>
        <dbReference type="EMBL" id="VYU44526.1"/>
    </source>
</evidence>
<gene>
    <name evidence="2" type="ORF">EMLFYP7_02398</name>
</gene>
<protein>
    <submittedName>
        <fullName evidence="2">Uncharacterized protein</fullName>
    </submittedName>
</protein>
<evidence type="ECO:0000256" key="1">
    <source>
        <dbReference type="SAM" id="SignalP"/>
    </source>
</evidence>
<feature type="chain" id="PRO_5026919618" evidence="1">
    <location>
        <begin position="24"/>
        <end position="171"/>
    </location>
</feature>